<organism evidence="1 2">
    <name type="scientific">Stephania yunnanensis</name>
    <dbReference type="NCBI Taxonomy" id="152371"/>
    <lineage>
        <taxon>Eukaryota</taxon>
        <taxon>Viridiplantae</taxon>
        <taxon>Streptophyta</taxon>
        <taxon>Embryophyta</taxon>
        <taxon>Tracheophyta</taxon>
        <taxon>Spermatophyta</taxon>
        <taxon>Magnoliopsida</taxon>
        <taxon>Ranunculales</taxon>
        <taxon>Menispermaceae</taxon>
        <taxon>Menispermoideae</taxon>
        <taxon>Cissampelideae</taxon>
        <taxon>Stephania</taxon>
    </lineage>
</organism>
<protein>
    <submittedName>
        <fullName evidence="1">Uncharacterized protein</fullName>
    </submittedName>
</protein>
<evidence type="ECO:0000313" key="1">
    <source>
        <dbReference type="EMBL" id="KAK9142699.1"/>
    </source>
</evidence>
<evidence type="ECO:0000313" key="2">
    <source>
        <dbReference type="Proteomes" id="UP001420932"/>
    </source>
</evidence>
<accession>A0AAP0JZL0</accession>
<dbReference type="Proteomes" id="UP001420932">
    <property type="component" value="Unassembled WGS sequence"/>
</dbReference>
<sequence>MINTLSEEAVERCDIKYEYASFLMLLWVIKLVHPQLVHLGMGGWEAYSDFMSAFKSNVPLNSR</sequence>
<proteinExistence type="predicted"/>
<name>A0AAP0JZL0_9MAGN</name>
<comment type="caution">
    <text evidence="1">The sequence shown here is derived from an EMBL/GenBank/DDBJ whole genome shotgun (WGS) entry which is preliminary data.</text>
</comment>
<dbReference type="EMBL" id="JBBNAF010000005">
    <property type="protein sequence ID" value="KAK9142699.1"/>
    <property type="molecule type" value="Genomic_DNA"/>
</dbReference>
<keyword evidence="2" id="KW-1185">Reference proteome</keyword>
<gene>
    <name evidence="1" type="ORF">Syun_012099</name>
</gene>
<dbReference type="AlphaFoldDB" id="A0AAP0JZL0"/>
<reference evidence="1 2" key="1">
    <citation type="submission" date="2024-01" db="EMBL/GenBank/DDBJ databases">
        <title>Genome assemblies of Stephania.</title>
        <authorList>
            <person name="Yang L."/>
        </authorList>
    </citation>
    <scope>NUCLEOTIDE SEQUENCE [LARGE SCALE GENOMIC DNA]</scope>
    <source>
        <strain evidence="1">YNDBR</strain>
        <tissue evidence="1">Leaf</tissue>
    </source>
</reference>